<dbReference type="OrthoDB" id="10564675at2759"/>
<evidence type="ECO:0008006" key="4">
    <source>
        <dbReference type="Google" id="ProtNLM"/>
    </source>
</evidence>
<reference evidence="2 3" key="1">
    <citation type="submission" date="2011-09" db="EMBL/GenBank/DDBJ databases">
        <title>The Genome Sequence of Plasmodium vivax North Korean.</title>
        <authorList>
            <consortium name="The Broad Institute Genome Sequencing Platform"/>
            <consortium name="The Broad Institute Genome Sequencing Center for Infectious Disease"/>
            <person name="Neafsey D."/>
            <person name="Carlton J."/>
            <person name="Barnwell J."/>
            <person name="Collins W."/>
            <person name="Escalante A."/>
            <person name="Mullikin J."/>
            <person name="Saul A."/>
            <person name="Guigo R."/>
            <person name="Camara F."/>
            <person name="Young S.K."/>
            <person name="Zeng Q."/>
            <person name="Gargeya S."/>
            <person name="Fitzgerald M."/>
            <person name="Haas B."/>
            <person name="Abouelleil A."/>
            <person name="Alvarado L."/>
            <person name="Arachchi H.M."/>
            <person name="Berlin A."/>
            <person name="Brown A."/>
            <person name="Chapman S.B."/>
            <person name="Chen Z."/>
            <person name="Dunbar C."/>
            <person name="Freedman E."/>
            <person name="Gearin G."/>
            <person name="Gellesch M."/>
            <person name="Goldberg J."/>
            <person name="Griggs A."/>
            <person name="Gujja S."/>
            <person name="Heiman D."/>
            <person name="Howarth C."/>
            <person name="Larson L."/>
            <person name="Lui A."/>
            <person name="MacDonald P.J.P."/>
            <person name="Montmayeur A."/>
            <person name="Murphy C."/>
            <person name="Neiman D."/>
            <person name="Pearson M."/>
            <person name="Priest M."/>
            <person name="Roberts A."/>
            <person name="Saif S."/>
            <person name="Shea T."/>
            <person name="Shenoy N."/>
            <person name="Sisk P."/>
            <person name="Stolte C."/>
            <person name="Sykes S."/>
            <person name="Wortman J."/>
            <person name="Nusbaum C."/>
            <person name="Birren B."/>
        </authorList>
    </citation>
    <scope>NUCLEOTIDE SEQUENCE [LARGE SCALE GENOMIC DNA]</scope>
    <source>
        <strain evidence="2 3">North Korean</strain>
    </source>
</reference>
<feature type="compositionally biased region" description="Polar residues" evidence="1">
    <location>
        <begin position="242"/>
        <end position="264"/>
    </location>
</feature>
<feature type="region of interest" description="Disordered" evidence="1">
    <location>
        <begin position="313"/>
        <end position="335"/>
    </location>
</feature>
<gene>
    <name evidence="2" type="ORF">PVNG_04744</name>
</gene>
<protein>
    <recommendedName>
        <fullName evidence="4">VIR protein</fullName>
    </recommendedName>
</protein>
<organism evidence="2 3">
    <name type="scientific">Plasmodium vivax North Korean</name>
    <dbReference type="NCBI Taxonomy" id="1035514"/>
    <lineage>
        <taxon>Eukaryota</taxon>
        <taxon>Sar</taxon>
        <taxon>Alveolata</taxon>
        <taxon>Apicomplexa</taxon>
        <taxon>Aconoidasida</taxon>
        <taxon>Haemosporida</taxon>
        <taxon>Plasmodiidae</taxon>
        <taxon>Plasmodium</taxon>
        <taxon>Plasmodium (Plasmodium)</taxon>
    </lineage>
</organism>
<feature type="region of interest" description="Disordered" evidence="1">
    <location>
        <begin position="225"/>
        <end position="264"/>
    </location>
</feature>
<sequence length="464" mass="53413">MKKNPCEGNAKNYLHYNCYNTLYEYFKKLTFSTTDEDNLEKTKTELQMNTREYSAYNNHFKKLATFLNGNHAFIEYTRVPSCIYINYWLNKNIQEEHNSLYNEKSFDIFKEFTHTYSKIKYNNENNSCREYIKLLNPIEYHRMGILNTLYNLYDLLGSSVYHNYPHPPCTFVSLLAREYRDIFSSPETYKDLVNQLKSLKDLIVKRELHLKLECPTKFSQITLPKEDTHNSVGHNVEKDTKVSLSVPSETDSTGLQGKNSDSRTITEVTLPLSTNLGQTELNQPEKPATGVTIENQHLVTAQEPAHYLGRTPEEEVHGETQHAQYRRLPEASFTEQRVEDPYNTLNVFSYQRPHHVDIHTHPEKSMSPTSQSEDVGVMTNIQNAFSSIVQNVDPAPVLGVSGGMGVLFVLFKYTPFGSFFGGRRGRFRQIPSSFRGFQPDFANFQEYEGGHIGYGPININPLAE</sequence>
<evidence type="ECO:0000256" key="1">
    <source>
        <dbReference type="SAM" id="MobiDB-lite"/>
    </source>
</evidence>
<evidence type="ECO:0000313" key="2">
    <source>
        <dbReference type="EMBL" id="KNA01718.1"/>
    </source>
</evidence>
<accession>A0A0J9U3J0</accession>
<dbReference type="Proteomes" id="UP000053239">
    <property type="component" value="Unassembled WGS sequence"/>
</dbReference>
<name>A0A0J9U3J0_PLAVI</name>
<dbReference type="AlphaFoldDB" id="A0A0J9U3J0"/>
<feature type="compositionally biased region" description="Basic and acidic residues" evidence="1">
    <location>
        <begin position="225"/>
        <end position="241"/>
    </location>
</feature>
<evidence type="ECO:0000313" key="3">
    <source>
        <dbReference type="Proteomes" id="UP000053239"/>
    </source>
</evidence>
<dbReference type="EMBL" id="KQ235236">
    <property type="protein sequence ID" value="KNA01718.1"/>
    <property type="molecule type" value="Genomic_DNA"/>
</dbReference>
<proteinExistence type="predicted"/>